<evidence type="ECO:0000313" key="2">
    <source>
        <dbReference type="EMBL" id="GLB51558.1"/>
    </source>
</evidence>
<dbReference type="RefSeq" id="WP_281752212.1">
    <property type="nucleotide sequence ID" value="NZ_BRVP01000003.1"/>
</dbReference>
<dbReference type="CDD" id="cd03801">
    <property type="entry name" value="GT4_PimA-like"/>
    <property type="match status" value="1"/>
</dbReference>
<dbReference type="Pfam" id="PF00534">
    <property type="entry name" value="Glycos_transf_1"/>
    <property type="match status" value="1"/>
</dbReference>
<protein>
    <submittedName>
        <fullName evidence="2">Polysaccharide biosynthesis protein</fullName>
    </submittedName>
</protein>
<dbReference type="PANTHER" id="PTHR12526">
    <property type="entry name" value="GLYCOSYLTRANSFERASE"/>
    <property type="match status" value="1"/>
</dbReference>
<evidence type="ECO:0000259" key="1">
    <source>
        <dbReference type="Pfam" id="PF00534"/>
    </source>
</evidence>
<name>A0A9W6B313_9FLAO</name>
<feature type="domain" description="Glycosyl transferase family 1" evidence="1">
    <location>
        <begin position="175"/>
        <end position="331"/>
    </location>
</feature>
<comment type="caution">
    <text evidence="2">The sequence shown here is derived from an EMBL/GenBank/DDBJ whole genome shotgun (WGS) entry which is preliminary data.</text>
</comment>
<evidence type="ECO:0000313" key="3">
    <source>
        <dbReference type="Proteomes" id="UP001143545"/>
    </source>
</evidence>
<dbReference type="InterPro" id="IPR001296">
    <property type="entry name" value="Glyco_trans_1"/>
</dbReference>
<gene>
    <name evidence="2" type="ORF">NBRC110019_05970</name>
</gene>
<sequence length="362" mass="41202">MIQINKSITSKVLTIGLQYKNHRGGIGGVIDTYSKYFESFNFICTYGITSSKIKILFNYIKSLFNTFFFLLLNREVKIVHIHGAAKGSVFRKYIVFNISKRIFRKKVIFHSHASEMENFYHKGNYLVKKVCTDFFNSVDLIICLSLSWDKFYNSNFNPKSTIVLENIVDQQTDIEAKQYNNSCPISFLFLGAIGDRKGIFDLLEVISLNKDYYKGKIKLIVGGNGEVDKLRKTILDNSLEEIVIFKGWVSGEEKRNLLETTDVYILPSYNEGLPLSILEAMSYGMPIISTNVGGISEIIHNNINGCLIEPGDFNGIQTSLNSFVESPILLRSYGLKSLDLVKPYYSESVIPKLNKIYLKLLE</sequence>
<accession>A0A9W6B313</accession>
<keyword evidence="3" id="KW-1185">Reference proteome</keyword>
<proteinExistence type="predicted"/>
<dbReference type="EMBL" id="BRVP01000003">
    <property type="protein sequence ID" value="GLB51558.1"/>
    <property type="molecule type" value="Genomic_DNA"/>
</dbReference>
<dbReference type="SUPFAM" id="SSF53756">
    <property type="entry name" value="UDP-Glycosyltransferase/glycogen phosphorylase"/>
    <property type="match status" value="1"/>
</dbReference>
<organism evidence="2 3">
    <name type="scientific">Neptunitalea chrysea</name>
    <dbReference type="NCBI Taxonomy" id="1647581"/>
    <lineage>
        <taxon>Bacteria</taxon>
        <taxon>Pseudomonadati</taxon>
        <taxon>Bacteroidota</taxon>
        <taxon>Flavobacteriia</taxon>
        <taxon>Flavobacteriales</taxon>
        <taxon>Flavobacteriaceae</taxon>
        <taxon>Neptunitalea</taxon>
    </lineage>
</organism>
<dbReference type="GO" id="GO:0016757">
    <property type="term" value="F:glycosyltransferase activity"/>
    <property type="evidence" value="ECO:0007669"/>
    <property type="project" value="InterPro"/>
</dbReference>
<dbReference type="AlphaFoldDB" id="A0A9W6B313"/>
<reference evidence="2" key="1">
    <citation type="submission" date="2022-07" db="EMBL/GenBank/DDBJ databases">
        <title>Taxonomy of Novel Oxalotrophic and Methylotrophic Bacteria.</title>
        <authorList>
            <person name="Sahin N."/>
            <person name="Tani A."/>
        </authorList>
    </citation>
    <scope>NUCLEOTIDE SEQUENCE</scope>
    <source>
        <strain evidence="2">AM327</strain>
    </source>
</reference>
<dbReference type="Proteomes" id="UP001143545">
    <property type="component" value="Unassembled WGS sequence"/>
</dbReference>
<dbReference type="Gene3D" id="3.40.50.2000">
    <property type="entry name" value="Glycogen Phosphorylase B"/>
    <property type="match status" value="2"/>
</dbReference>